<dbReference type="SUPFAM" id="SSF52402">
    <property type="entry name" value="Adenine nucleotide alpha hydrolases-like"/>
    <property type="match status" value="1"/>
</dbReference>
<evidence type="ECO:0000313" key="1">
    <source>
        <dbReference type="EMBL" id="OGD79060.1"/>
    </source>
</evidence>
<evidence type="ECO:0000313" key="2">
    <source>
        <dbReference type="Proteomes" id="UP000177187"/>
    </source>
</evidence>
<comment type="caution">
    <text evidence="1">The sequence shown here is derived from an EMBL/GenBank/DDBJ whole genome shotgun (WGS) entry which is preliminary data.</text>
</comment>
<dbReference type="InterPro" id="IPR014729">
    <property type="entry name" value="Rossmann-like_a/b/a_fold"/>
</dbReference>
<dbReference type="STRING" id="1817816.A2Y64_06645"/>
<dbReference type="AlphaFoldDB" id="A0A1F5FHJ5"/>
<name>A0A1F5FHJ5_9BACT</name>
<sequence>MLGEDELRKIIEGVRGRFAFDCIVPLSGGRDSAYVLYMAKRHFGLRTLAVNFDNEFQTPQAKANILAACGILDVPLVTYRSRWGTGKKTVHYAIRAALDGGIRAMADCFCNACSYGYRACCYIAAEKFNVPLILWGESAGEYTQPMTDEHLRLGLTARIRKQFSGAGLLYRLNLYRQRLEFPVRGNFWRNLALLAPRLKRADTREIAFFDYVPWNRDLLKRTITRELGWKKPDDSVSTWRIDCKLDRLVTFCYYNIFGCSKHCFGYHNMINDRQMSREKALGQELRACSIPGAELKELLAGDIELRPDEVERIIGFSRKH</sequence>
<dbReference type="Gene3D" id="3.40.50.620">
    <property type="entry name" value="HUPs"/>
    <property type="match status" value="1"/>
</dbReference>
<accession>A0A1F5FHJ5</accession>
<organism evidence="1 2">
    <name type="scientific">Candidatus Coatesbacteria bacterium RBG_13_66_14</name>
    <dbReference type="NCBI Taxonomy" id="1817816"/>
    <lineage>
        <taxon>Bacteria</taxon>
        <taxon>Candidatus Coatesiibacteriota</taxon>
    </lineage>
</organism>
<dbReference type="Proteomes" id="UP000177187">
    <property type="component" value="Unassembled WGS sequence"/>
</dbReference>
<proteinExistence type="predicted"/>
<dbReference type="EMBL" id="MFAF01000016">
    <property type="protein sequence ID" value="OGD79060.1"/>
    <property type="molecule type" value="Genomic_DNA"/>
</dbReference>
<protein>
    <submittedName>
        <fullName evidence="1">Uncharacterized protein</fullName>
    </submittedName>
</protein>
<reference evidence="1 2" key="1">
    <citation type="journal article" date="2016" name="Nat. Commun.">
        <title>Thousands of microbial genomes shed light on interconnected biogeochemical processes in an aquifer system.</title>
        <authorList>
            <person name="Anantharaman K."/>
            <person name="Brown C.T."/>
            <person name="Hug L.A."/>
            <person name="Sharon I."/>
            <person name="Castelle C.J."/>
            <person name="Probst A.J."/>
            <person name="Thomas B.C."/>
            <person name="Singh A."/>
            <person name="Wilkins M.J."/>
            <person name="Karaoz U."/>
            <person name="Brodie E.L."/>
            <person name="Williams K.H."/>
            <person name="Hubbard S.S."/>
            <person name="Banfield J.F."/>
        </authorList>
    </citation>
    <scope>NUCLEOTIDE SEQUENCE [LARGE SCALE GENOMIC DNA]</scope>
</reference>
<gene>
    <name evidence="1" type="ORF">A2Y64_06645</name>
</gene>